<dbReference type="CDD" id="cd12843">
    <property type="entry name" value="Bvu_2165_C_like"/>
    <property type="match status" value="1"/>
</dbReference>
<dbReference type="EMBL" id="FUXC01000003">
    <property type="protein sequence ID" value="SJZ60831.1"/>
    <property type="molecule type" value="Genomic_DNA"/>
</dbReference>
<dbReference type="Pfam" id="PF14848">
    <property type="entry name" value="HU-DNA_bdg"/>
    <property type="match status" value="1"/>
</dbReference>
<evidence type="ECO:0000313" key="5">
    <source>
        <dbReference type="Proteomes" id="UP000190395"/>
    </source>
</evidence>
<evidence type="ECO:0000256" key="1">
    <source>
        <dbReference type="ARBA" id="ARBA00023125"/>
    </source>
</evidence>
<dbReference type="InterPro" id="IPR027824">
    <property type="entry name" value="DUF4469"/>
</dbReference>
<protein>
    <submittedName>
        <fullName evidence="4">Nucleoid DNA-binding protein</fullName>
    </submittedName>
</protein>
<dbReference type="Gene3D" id="2.70.50.70">
    <property type="match status" value="1"/>
</dbReference>
<evidence type="ECO:0000313" key="4">
    <source>
        <dbReference type="EMBL" id="SJZ60831.1"/>
    </source>
</evidence>
<dbReference type="CDD" id="cd13833">
    <property type="entry name" value="HU_IHF_like"/>
    <property type="match status" value="1"/>
</dbReference>
<name>A0A1T4M1N6_9SPIR</name>
<dbReference type="SUPFAM" id="SSF47729">
    <property type="entry name" value="IHF-like DNA-binding proteins"/>
    <property type="match status" value="1"/>
</dbReference>
<dbReference type="RefSeq" id="WP_078930471.1">
    <property type="nucleotide sequence ID" value="NZ_FUXC01000003.1"/>
</dbReference>
<keyword evidence="5" id="KW-1185">Reference proteome</keyword>
<feature type="domain" description="DUF4469" evidence="2">
    <location>
        <begin position="140"/>
        <end position="246"/>
    </location>
</feature>
<dbReference type="Pfam" id="PF14734">
    <property type="entry name" value="DUF4469"/>
    <property type="match status" value="1"/>
</dbReference>
<evidence type="ECO:0000259" key="3">
    <source>
        <dbReference type="Pfam" id="PF14848"/>
    </source>
</evidence>
<dbReference type="GeneID" id="303366980"/>
<proteinExistence type="predicted"/>
<dbReference type="GO" id="GO:0003677">
    <property type="term" value="F:DNA binding"/>
    <property type="evidence" value="ECO:0007669"/>
    <property type="project" value="UniProtKB-KW"/>
</dbReference>
<dbReference type="Proteomes" id="UP000190395">
    <property type="component" value="Unassembled WGS sequence"/>
</dbReference>
<dbReference type="InterPro" id="IPR049893">
    <property type="entry name" value="Bvu_2165-like_IHF-HU-DNA_bdg"/>
</dbReference>
<dbReference type="InterPro" id="IPR010992">
    <property type="entry name" value="IHF-like_DNA-bd_dom_sf"/>
</dbReference>
<keyword evidence="1 4" id="KW-0238">DNA-binding</keyword>
<gene>
    <name evidence="4" type="ORF">SAMN02745152_00718</name>
</gene>
<evidence type="ECO:0000259" key="2">
    <source>
        <dbReference type="Pfam" id="PF14734"/>
    </source>
</evidence>
<accession>A0A1T4M1N6</accession>
<feature type="domain" description="Bvu-2165-like IHF-HU-like DNA-binding" evidence="3">
    <location>
        <begin position="19"/>
        <end position="131"/>
    </location>
</feature>
<dbReference type="STRING" id="225004.SAMN02745152_00718"/>
<dbReference type="AlphaFoldDB" id="A0A1T4M1N6"/>
<reference evidence="4 5" key="1">
    <citation type="submission" date="2017-02" db="EMBL/GenBank/DDBJ databases">
        <authorList>
            <person name="Peterson S.W."/>
        </authorList>
    </citation>
    <scope>NUCLEOTIDE SEQUENCE [LARGE SCALE GENOMIC DNA]</scope>
    <source>
        <strain evidence="4 5">ATCC BAA-909</strain>
    </source>
</reference>
<dbReference type="OrthoDB" id="358054at2"/>
<organism evidence="4 5">
    <name type="scientific">Treponema berlinense</name>
    <dbReference type="NCBI Taxonomy" id="225004"/>
    <lineage>
        <taxon>Bacteria</taxon>
        <taxon>Pseudomonadati</taxon>
        <taxon>Spirochaetota</taxon>
        <taxon>Spirochaetia</taxon>
        <taxon>Spirochaetales</taxon>
        <taxon>Treponemataceae</taxon>
        <taxon>Treponema</taxon>
    </lineage>
</organism>
<sequence length="255" mass="27964">MSTTTNINYSDTDGSGNLTLYKNYFDNGGKYYARFDRRNVTIDNLIARTQKKDIGVNAITAKHILSLIKAEIIEALQRGESVNLMDLGTFYIAASGTSGNTAETAEIKKLLVKFTSSKETNEAVSKLGINRIVIADSSPSIDSVTDLFTGLNDGTLTSKKAARLDGGRLKISGSDGGIFFAECDTDGIYSEDESLWHKVNPESIMRNLSKTLEFFLPESLEIGKSYRIILRTNSRKGNEDKKTFVSAVSDIVTVK</sequence>